<dbReference type="Gene3D" id="3.40.50.720">
    <property type="entry name" value="NAD(P)-binding Rossmann-like Domain"/>
    <property type="match status" value="1"/>
</dbReference>
<dbReference type="Proteomes" id="UP001164286">
    <property type="component" value="Unassembled WGS sequence"/>
</dbReference>
<evidence type="ECO:0000313" key="1">
    <source>
        <dbReference type="EMBL" id="KAI9631815.1"/>
    </source>
</evidence>
<dbReference type="AlphaFoldDB" id="A0AA38LQF5"/>
<comment type="caution">
    <text evidence="1">The sequence shown here is derived from an EMBL/GenBank/DDBJ whole genome shotgun (WGS) entry which is preliminary data.</text>
</comment>
<dbReference type="RefSeq" id="XP_052941592.1">
    <property type="nucleotide sequence ID" value="XM_053088145.1"/>
</dbReference>
<organism evidence="1 2">
    <name type="scientific">Dioszegia hungarica</name>
    <dbReference type="NCBI Taxonomy" id="4972"/>
    <lineage>
        <taxon>Eukaryota</taxon>
        <taxon>Fungi</taxon>
        <taxon>Dikarya</taxon>
        <taxon>Basidiomycota</taxon>
        <taxon>Agaricomycotina</taxon>
        <taxon>Tremellomycetes</taxon>
        <taxon>Tremellales</taxon>
        <taxon>Bulleribasidiaceae</taxon>
        <taxon>Dioszegia</taxon>
    </lineage>
</organism>
<proteinExistence type="predicted"/>
<dbReference type="GeneID" id="77727350"/>
<dbReference type="SUPFAM" id="SSF51735">
    <property type="entry name" value="NAD(P)-binding Rossmann-fold domains"/>
    <property type="match status" value="1"/>
</dbReference>
<sequence length="355" mass="39706">MSSNFSVIPILSEIQEIWCHSTCSVGPQQDTNHFIFGYQPDGGAMQYSPVLHYAIKMRVKNNREIPYTRRYGHTFQVDTTRGGRYSFAMTNKAHHATEGYMRGLLDMFNASDVAHFGTSGGPTQPHPALQLGTIVINNAVQFNLVGMATQSTQWVFNTYFNNHDAPIAYDRVYRAAGQHQEHQSVYICIGVADATVLDLRYAGFCILSTLMTDETTEYSRRTARSRRTGFISPIDPKKADPSLLSRHESRFAFTHSISISPISDARPRKVNPSAGHISTLQQYRREQSRCWRRRLRGLPIAISPPPPPPTPAVGIGGFGRIGRAVFRVALTRPDLEIRAVDHTAHSIDHLLTAIL</sequence>
<accession>A0AA38LQF5</accession>
<evidence type="ECO:0000313" key="2">
    <source>
        <dbReference type="Proteomes" id="UP001164286"/>
    </source>
</evidence>
<protein>
    <submittedName>
        <fullName evidence="1">Uncharacterized protein</fullName>
    </submittedName>
</protein>
<dbReference type="EMBL" id="JAKWFO010000016">
    <property type="protein sequence ID" value="KAI9631815.1"/>
    <property type="molecule type" value="Genomic_DNA"/>
</dbReference>
<dbReference type="InterPro" id="IPR036291">
    <property type="entry name" value="NAD(P)-bd_dom_sf"/>
</dbReference>
<keyword evidence="2" id="KW-1185">Reference proteome</keyword>
<reference evidence="1" key="1">
    <citation type="journal article" date="2022" name="G3 (Bethesda)">
        <title>High quality genome of the basidiomycete yeast Dioszegia hungarica PDD-24b-2 isolated from cloud water.</title>
        <authorList>
            <person name="Jarrige D."/>
            <person name="Haridas S."/>
            <person name="Bleykasten-Grosshans C."/>
            <person name="Joly M."/>
            <person name="Nadalig T."/>
            <person name="Sancelme M."/>
            <person name="Vuilleumier S."/>
            <person name="Grigoriev I.V."/>
            <person name="Amato P."/>
            <person name="Bringel F."/>
        </authorList>
    </citation>
    <scope>NUCLEOTIDE SEQUENCE</scope>
    <source>
        <strain evidence="1">PDD-24b-2</strain>
    </source>
</reference>
<name>A0AA38LQF5_9TREE</name>
<gene>
    <name evidence="1" type="ORF">MKK02DRAFT_30816</name>
</gene>